<evidence type="ECO:0000313" key="2">
    <source>
        <dbReference type="Proteomes" id="UP000054485"/>
    </source>
</evidence>
<dbReference type="InParanoid" id="A0A0D0ATE3"/>
<evidence type="ECO:0000313" key="1">
    <source>
        <dbReference type="EMBL" id="KIK35228.1"/>
    </source>
</evidence>
<organism evidence="1 2">
    <name type="scientific">Suillus luteus UH-Slu-Lm8-n1</name>
    <dbReference type="NCBI Taxonomy" id="930992"/>
    <lineage>
        <taxon>Eukaryota</taxon>
        <taxon>Fungi</taxon>
        <taxon>Dikarya</taxon>
        <taxon>Basidiomycota</taxon>
        <taxon>Agaricomycotina</taxon>
        <taxon>Agaricomycetes</taxon>
        <taxon>Agaricomycetidae</taxon>
        <taxon>Boletales</taxon>
        <taxon>Suillineae</taxon>
        <taxon>Suillaceae</taxon>
        <taxon>Suillus</taxon>
    </lineage>
</organism>
<reference evidence="2" key="2">
    <citation type="submission" date="2015-01" db="EMBL/GenBank/DDBJ databases">
        <title>Evolutionary Origins and Diversification of the Mycorrhizal Mutualists.</title>
        <authorList>
            <consortium name="DOE Joint Genome Institute"/>
            <consortium name="Mycorrhizal Genomics Consortium"/>
            <person name="Kohler A."/>
            <person name="Kuo A."/>
            <person name="Nagy L.G."/>
            <person name="Floudas D."/>
            <person name="Copeland A."/>
            <person name="Barry K.W."/>
            <person name="Cichocki N."/>
            <person name="Veneault-Fourrey C."/>
            <person name="LaButti K."/>
            <person name="Lindquist E.A."/>
            <person name="Lipzen A."/>
            <person name="Lundell T."/>
            <person name="Morin E."/>
            <person name="Murat C."/>
            <person name="Riley R."/>
            <person name="Ohm R."/>
            <person name="Sun H."/>
            <person name="Tunlid A."/>
            <person name="Henrissat B."/>
            <person name="Grigoriev I.V."/>
            <person name="Hibbett D.S."/>
            <person name="Martin F."/>
        </authorList>
    </citation>
    <scope>NUCLEOTIDE SEQUENCE [LARGE SCALE GENOMIC DNA]</scope>
    <source>
        <strain evidence="2">UH-Slu-Lm8-n1</strain>
    </source>
</reference>
<keyword evidence="2" id="KW-1185">Reference proteome</keyword>
<protein>
    <submittedName>
        <fullName evidence="1">Uncharacterized protein</fullName>
    </submittedName>
</protein>
<dbReference type="OrthoDB" id="10347868at2759"/>
<sequence length="96" mass="11167">ANSTPVDQVVLLILSLHEAQKLGLNLSMVKKVRMSDYITTWLFRYLHADLANYHMRAVSLMVRRLNVTATSIIPRSCVLLELRNVHEAYEVFRILW</sequence>
<proteinExistence type="predicted"/>
<accession>A0A0D0ATE3</accession>
<gene>
    <name evidence="1" type="ORF">CY34DRAFT_96478</name>
</gene>
<dbReference type="AlphaFoldDB" id="A0A0D0ATE3"/>
<dbReference type="EMBL" id="KN835648">
    <property type="protein sequence ID" value="KIK35228.1"/>
    <property type="molecule type" value="Genomic_DNA"/>
</dbReference>
<name>A0A0D0ATE3_9AGAM</name>
<dbReference type="Proteomes" id="UP000054485">
    <property type="component" value="Unassembled WGS sequence"/>
</dbReference>
<feature type="non-terminal residue" evidence="1">
    <location>
        <position position="1"/>
    </location>
</feature>
<reference evidence="1 2" key="1">
    <citation type="submission" date="2014-04" db="EMBL/GenBank/DDBJ databases">
        <authorList>
            <consortium name="DOE Joint Genome Institute"/>
            <person name="Kuo A."/>
            <person name="Ruytinx J."/>
            <person name="Rineau F."/>
            <person name="Colpaert J."/>
            <person name="Kohler A."/>
            <person name="Nagy L.G."/>
            <person name="Floudas D."/>
            <person name="Copeland A."/>
            <person name="Barry K.W."/>
            <person name="Cichocki N."/>
            <person name="Veneault-Fourrey C."/>
            <person name="LaButti K."/>
            <person name="Lindquist E.A."/>
            <person name="Lipzen A."/>
            <person name="Lundell T."/>
            <person name="Morin E."/>
            <person name="Murat C."/>
            <person name="Sun H."/>
            <person name="Tunlid A."/>
            <person name="Henrissat B."/>
            <person name="Grigoriev I.V."/>
            <person name="Hibbett D.S."/>
            <person name="Martin F."/>
            <person name="Nordberg H.P."/>
            <person name="Cantor M.N."/>
            <person name="Hua S.X."/>
        </authorList>
    </citation>
    <scope>NUCLEOTIDE SEQUENCE [LARGE SCALE GENOMIC DNA]</scope>
    <source>
        <strain evidence="1 2">UH-Slu-Lm8-n1</strain>
    </source>
</reference>
<dbReference type="HOGENOM" id="CLU_2365426_0_0_1"/>